<feature type="region of interest" description="Disordered" evidence="1">
    <location>
        <begin position="139"/>
        <end position="173"/>
    </location>
</feature>
<protein>
    <submittedName>
        <fullName evidence="2">Uncharacterized protein</fullName>
    </submittedName>
</protein>
<dbReference type="AlphaFoldDB" id="A0A9D4M8U9"/>
<evidence type="ECO:0000313" key="3">
    <source>
        <dbReference type="Proteomes" id="UP000828390"/>
    </source>
</evidence>
<dbReference type="Proteomes" id="UP000828390">
    <property type="component" value="Unassembled WGS sequence"/>
</dbReference>
<dbReference type="EMBL" id="JAIWYP010000002">
    <property type="protein sequence ID" value="KAH3871776.1"/>
    <property type="molecule type" value="Genomic_DNA"/>
</dbReference>
<accession>A0A9D4M8U9</accession>
<reference evidence="2" key="1">
    <citation type="journal article" date="2019" name="bioRxiv">
        <title>The Genome of the Zebra Mussel, Dreissena polymorpha: A Resource for Invasive Species Research.</title>
        <authorList>
            <person name="McCartney M.A."/>
            <person name="Auch B."/>
            <person name="Kono T."/>
            <person name="Mallez S."/>
            <person name="Zhang Y."/>
            <person name="Obille A."/>
            <person name="Becker A."/>
            <person name="Abrahante J.E."/>
            <person name="Garbe J."/>
            <person name="Badalamenti J.P."/>
            <person name="Herman A."/>
            <person name="Mangelson H."/>
            <person name="Liachko I."/>
            <person name="Sullivan S."/>
            <person name="Sone E.D."/>
            <person name="Koren S."/>
            <person name="Silverstein K.A.T."/>
            <person name="Beckman K.B."/>
            <person name="Gohl D.M."/>
        </authorList>
    </citation>
    <scope>NUCLEOTIDE SEQUENCE</scope>
    <source>
        <strain evidence="2">Duluth1</strain>
        <tissue evidence="2">Whole animal</tissue>
    </source>
</reference>
<feature type="region of interest" description="Disordered" evidence="1">
    <location>
        <begin position="284"/>
        <end position="314"/>
    </location>
</feature>
<gene>
    <name evidence="2" type="ORF">DPMN_034990</name>
</gene>
<keyword evidence="3" id="KW-1185">Reference proteome</keyword>
<proteinExistence type="predicted"/>
<comment type="caution">
    <text evidence="2">The sequence shown here is derived from an EMBL/GenBank/DDBJ whole genome shotgun (WGS) entry which is preliminary data.</text>
</comment>
<evidence type="ECO:0000313" key="2">
    <source>
        <dbReference type="EMBL" id="KAH3871776.1"/>
    </source>
</evidence>
<evidence type="ECO:0000256" key="1">
    <source>
        <dbReference type="SAM" id="MobiDB-lite"/>
    </source>
</evidence>
<reference evidence="2" key="2">
    <citation type="submission" date="2020-11" db="EMBL/GenBank/DDBJ databases">
        <authorList>
            <person name="McCartney M.A."/>
            <person name="Auch B."/>
            <person name="Kono T."/>
            <person name="Mallez S."/>
            <person name="Becker A."/>
            <person name="Gohl D.M."/>
            <person name="Silverstein K.A.T."/>
            <person name="Koren S."/>
            <person name="Bechman K.B."/>
            <person name="Herman A."/>
            <person name="Abrahante J.E."/>
            <person name="Garbe J."/>
        </authorList>
    </citation>
    <scope>NUCLEOTIDE SEQUENCE</scope>
    <source>
        <strain evidence="2">Duluth1</strain>
        <tissue evidence="2">Whole animal</tissue>
    </source>
</reference>
<feature type="region of interest" description="Disordered" evidence="1">
    <location>
        <begin position="361"/>
        <end position="382"/>
    </location>
</feature>
<sequence>MSLYSGKLRKTDSMLGSDRMLRAHHKNAVFSKSLEDRKCKFDITCNKRLSKLQQEICDVYFNEYIPLKEQSNKIKDYLPKLPGSFMGSNWRKLASIPGTKKGFNMRLPNIHSMALVSSAMPEENADKTDSFLDLLRQQGDGNNQIMKKSNGKNVKPAKESESPSSLWDDSDTEDPVLQIEEKRLEIIKAAIALTSQPAKPTEVHKPQQYRRSFLTNLRRESRLLWEKDLLKQFGDLDERRDKCSKYENIIKTSAHSEEADAISDVTDLQALDDKLWRSSLSKNHILNSDDDDEEEEDLASDHDSNISHNNEECDSLSSLEIEHNISKGISKFSTRSDLPVHNIEHDLYVPEPSPDIYSVFSEGTDSNTSGSFFTVSDADSNA</sequence>
<organism evidence="2 3">
    <name type="scientific">Dreissena polymorpha</name>
    <name type="common">Zebra mussel</name>
    <name type="synonym">Mytilus polymorpha</name>
    <dbReference type="NCBI Taxonomy" id="45954"/>
    <lineage>
        <taxon>Eukaryota</taxon>
        <taxon>Metazoa</taxon>
        <taxon>Spiralia</taxon>
        <taxon>Lophotrochozoa</taxon>
        <taxon>Mollusca</taxon>
        <taxon>Bivalvia</taxon>
        <taxon>Autobranchia</taxon>
        <taxon>Heteroconchia</taxon>
        <taxon>Euheterodonta</taxon>
        <taxon>Imparidentia</taxon>
        <taxon>Neoheterodontei</taxon>
        <taxon>Myida</taxon>
        <taxon>Dreissenoidea</taxon>
        <taxon>Dreissenidae</taxon>
        <taxon>Dreissena</taxon>
    </lineage>
</organism>
<name>A0A9D4M8U9_DREPO</name>
<feature type="compositionally biased region" description="Acidic residues" evidence="1">
    <location>
        <begin position="288"/>
        <end position="298"/>
    </location>
</feature>
<feature type="compositionally biased region" description="Basic and acidic residues" evidence="1">
    <location>
        <begin position="299"/>
        <end position="311"/>
    </location>
</feature>